<accession>A0AAD5T3Y3</accession>
<evidence type="ECO:0000313" key="4">
    <source>
        <dbReference type="Proteomes" id="UP001211907"/>
    </source>
</evidence>
<dbReference type="Pfam" id="PF16010">
    <property type="entry name" value="CDH-cyt"/>
    <property type="match status" value="1"/>
</dbReference>
<evidence type="ECO:0000313" key="3">
    <source>
        <dbReference type="EMBL" id="KAJ3126962.1"/>
    </source>
</evidence>
<feature type="signal peptide" evidence="1">
    <location>
        <begin position="1"/>
        <end position="19"/>
    </location>
</feature>
<name>A0AAD5T3Y3_9FUNG</name>
<dbReference type="SUPFAM" id="SSF49344">
    <property type="entry name" value="CBD9-like"/>
    <property type="match status" value="1"/>
</dbReference>
<dbReference type="EMBL" id="JADGJH010000533">
    <property type="protein sequence ID" value="KAJ3126962.1"/>
    <property type="molecule type" value="Genomic_DNA"/>
</dbReference>
<feature type="domain" description="Cellobiose dehydrogenase-like cytochrome" evidence="2">
    <location>
        <begin position="36"/>
        <end position="166"/>
    </location>
</feature>
<evidence type="ECO:0000259" key="2">
    <source>
        <dbReference type="Pfam" id="PF16010"/>
    </source>
</evidence>
<reference evidence="3" key="1">
    <citation type="submission" date="2020-05" db="EMBL/GenBank/DDBJ databases">
        <title>Phylogenomic resolution of chytrid fungi.</title>
        <authorList>
            <person name="Stajich J.E."/>
            <person name="Amses K."/>
            <person name="Simmons R."/>
            <person name="Seto K."/>
            <person name="Myers J."/>
            <person name="Bonds A."/>
            <person name="Quandt C.A."/>
            <person name="Barry K."/>
            <person name="Liu P."/>
            <person name="Grigoriev I."/>
            <person name="Longcore J.E."/>
            <person name="James T.Y."/>
        </authorList>
    </citation>
    <scope>NUCLEOTIDE SEQUENCE</scope>
    <source>
        <strain evidence="3">JEL0513</strain>
    </source>
</reference>
<dbReference type="AlphaFoldDB" id="A0AAD5T3Y3"/>
<proteinExistence type="predicted"/>
<dbReference type="Proteomes" id="UP001211907">
    <property type="component" value="Unassembled WGS sequence"/>
</dbReference>
<dbReference type="InterPro" id="IPR045266">
    <property type="entry name" value="DOH_DOMON"/>
</dbReference>
<organism evidence="3 4">
    <name type="scientific">Physocladia obscura</name>
    <dbReference type="NCBI Taxonomy" id="109957"/>
    <lineage>
        <taxon>Eukaryota</taxon>
        <taxon>Fungi</taxon>
        <taxon>Fungi incertae sedis</taxon>
        <taxon>Chytridiomycota</taxon>
        <taxon>Chytridiomycota incertae sedis</taxon>
        <taxon>Chytridiomycetes</taxon>
        <taxon>Chytridiales</taxon>
        <taxon>Chytriomycetaceae</taxon>
        <taxon>Physocladia</taxon>
    </lineage>
</organism>
<dbReference type="CDD" id="cd09631">
    <property type="entry name" value="DOMON_DOH"/>
    <property type="match status" value="1"/>
</dbReference>
<comment type="caution">
    <text evidence="3">The sequence shown here is derived from an EMBL/GenBank/DDBJ whole genome shotgun (WGS) entry which is preliminary data.</text>
</comment>
<protein>
    <recommendedName>
        <fullName evidence="2">Cellobiose dehydrogenase-like cytochrome domain-containing protein</fullName>
    </recommendedName>
</protein>
<dbReference type="InterPro" id="IPR015920">
    <property type="entry name" value="Cellobiose_DH-like_cyt"/>
</dbReference>
<feature type="chain" id="PRO_5042051227" description="Cellobiose dehydrogenase-like cytochrome domain-containing protein" evidence="1">
    <location>
        <begin position="20"/>
        <end position="276"/>
    </location>
</feature>
<keyword evidence="4" id="KW-1185">Reference proteome</keyword>
<sequence length="276" mass="28078">MKSEKLIALLVMFAATALAEVITAATGITYTGQLSADGQSVVFTVTAPVGTTWVGIGFGSGSMASNSSTVLHIAWYTGTQFVISDRYGGGGTANYNSANPDELLLLEGTAVDSSGNWNVVFSRSSQGLSAGFTDNFLYAALTGSGLITSADPSASISIHNLNGRLSGNLIDPAPTTTTTTITAVTTATVDSPIVATTDSQIIVLSPVPAIIATTTVADSAPIPLATQPISSNDIPQFIGSPVEENVLNTSGAYKGSLNDSSIIGLTLILVALSLLL</sequence>
<keyword evidence="1" id="KW-0732">Signal</keyword>
<evidence type="ECO:0000256" key="1">
    <source>
        <dbReference type="SAM" id="SignalP"/>
    </source>
</evidence>
<gene>
    <name evidence="3" type="ORF">HK100_009995</name>
</gene>
<dbReference type="Gene3D" id="2.60.40.1210">
    <property type="entry name" value="Cellobiose dehydrogenase, cytochrome domain"/>
    <property type="match status" value="1"/>
</dbReference>